<dbReference type="EMBL" id="AACS02000009">
    <property type="protein sequence ID" value="EAU89569.1"/>
    <property type="molecule type" value="Genomic_DNA"/>
</dbReference>
<dbReference type="InParanoid" id="A8NBJ8"/>
<sequence>MALTRSQSLSPKKKKTASKGLSQSKSGLQQPKADRRPRQCRRCPGRPLLSTCEHRFRKRPPLVTPSDVDLQTHVDSSPSAAVAPAPMTPRPLVGNRDPILNVIDPILIEEDMQTGALVAGVNGPAPVAPPEMTGVVSPSSTPPATPNRCLDSDASTTVDATPTSSPTPSSTTPKVKRTQPSGANAKWGTVEGAGRGNDVWEVYRVRKLKPPIKGQAEATRKLERWTIDLMSRAEAISTRTGCWLYLAIQHPASKTPFSHFTSRKLCNDAPEDVEVIHKEVRHTMNNLTRAHKRRLFESEKEIQAAKDEANAATQRAERAEDELCRLKRLLVAQGVTLDDE</sequence>
<keyword evidence="4" id="KW-1185">Reference proteome</keyword>
<feature type="region of interest" description="Disordered" evidence="2">
    <location>
        <begin position="129"/>
        <end position="190"/>
    </location>
</feature>
<dbReference type="RefSeq" id="XP_001832196.1">
    <property type="nucleotide sequence ID" value="XM_001832144.1"/>
</dbReference>
<dbReference type="AlphaFoldDB" id="A8NBJ8"/>
<evidence type="ECO:0000313" key="3">
    <source>
        <dbReference type="EMBL" id="EAU89569.1"/>
    </source>
</evidence>
<feature type="compositionally biased region" description="Low complexity" evidence="2">
    <location>
        <begin position="152"/>
        <end position="173"/>
    </location>
</feature>
<dbReference type="KEGG" id="cci:CC1G_02458"/>
<feature type="compositionally biased region" description="Polar residues" evidence="2">
    <location>
        <begin position="1"/>
        <end position="10"/>
    </location>
</feature>
<gene>
    <name evidence="3" type="ORF">CC1G_02458</name>
</gene>
<evidence type="ECO:0000256" key="2">
    <source>
        <dbReference type="SAM" id="MobiDB-lite"/>
    </source>
</evidence>
<dbReference type="OrthoDB" id="3060861at2759"/>
<accession>A8NBJ8</accession>
<protein>
    <submittedName>
        <fullName evidence="3">Uncharacterized protein</fullName>
    </submittedName>
</protein>
<keyword evidence="1" id="KW-0175">Coiled coil</keyword>
<comment type="caution">
    <text evidence="3">The sequence shown here is derived from an EMBL/GenBank/DDBJ whole genome shotgun (WGS) entry which is preliminary data.</text>
</comment>
<dbReference type="Proteomes" id="UP000001861">
    <property type="component" value="Unassembled WGS sequence"/>
</dbReference>
<evidence type="ECO:0000256" key="1">
    <source>
        <dbReference type="SAM" id="Coils"/>
    </source>
</evidence>
<name>A8NBJ8_COPC7</name>
<evidence type="ECO:0000313" key="4">
    <source>
        <dbReference type="Proteomes" id="UP000001861"/>
    </source>
</evidence>
<dbReference type="VEuPathDB" id="FungiDB:CC1G_02458"/>
<feature type="region of interest" description="Disordered" evidence="2">
    <location>
        <begin position="1"/>
        <end position="49"/>
    </location>
</feature>
<dbReference type="eggNOG" id="ENOG502R8H9">
    <property type="taxonomic scope" value="Eukaryota"/>
</dbReference>
<feature type="compositionally biased region" description="Polar residues" evidence="2">
    <location>
        <begin position="19"/>
        <end position="29"/>
    </location>
</feature>
<proteinExistence type="predicted"/>
<reference evidence="3 4" key="1">
    <citation type="journal article" date="2010" name="Proc. Natl. Acad. Sci. U.S.A.">
        <title>Insights into evolution of multicellular fungi from the assembled chromosomes of the mushroom Coprinopsis cinerea (Coprinus cinereus).</title>
        <authorList>
            <person name="Stajich J.E."/>
            <person name="Wilke S.K."/>
            <person name="Ahren D."/>
            <person name="Au C.H."/>
            <person name="Birren B.W."/>
            <person name="Borodovsky M."/>
            <person name="Burns C."/>
            <person name="Canback B."/>
            <person name="Casselton L.A."/>
            <person name="Cheng C.K."/>
            <person name="Deng J."/>
            <person name="Dietrich F.S."/>
            <person name="Fargo D.C."/>
            <person name="Farman M.L."/>
            <person name="Gathman A.C."/>
            <person name="Goldberg J."/>
            <person name="Guigo R."/>
            <person name="Hoegger P.J."/>
            <person name="Hooker J.B."/>
            <person name="Huggins A."/>
            <person name="James T.Y."/>
            <person name="Kamada T."/>
            <person name="Kilaru S."/>
            <person name="Kodira C."/>
            <person name="Kues U."/>
            <person name="Kupfer D."/>
            <person name="Kwan H.S."/>
            <person name="Lomsadze A."/>
            <person name="Li W."/>
            <person name="Lilly W.W."/>
            <person name="Ma L.J."/>
            <person name="Mackey A.J."/>
            <person name="Manning G."/>
            <person name="Martin F."/>
            <person name="Muraguchi H."/>
            <person name="Natvig D.O."/>
            <person name="Palmerini H."/>
            <person name="Ramesh M.A."/>
            <person name="Rehmeyer C.J."/>
            <person name="Roe B.A."/>
            <person name="Shenoy N."/>
            <person name="Stanke M."/>
            <person name="Ter-Hovhannisyan V."/>
            <person name="Tunlid A."/>
            <person name="Velagapudi R."/>
            <person name="Vision T.J."/>
            <person name="Zeng Q."/>
            <person name="Zolan M.E."/>
            <person name="Pukkila P.J."/>
        </authorList>
    </citation>
    <scope>NUCLEOTIDE SEQUENCE [LARGE SCALE GENOMIC DNA]</scope>
    <source>
        <strain evidence="4">Okayama-7 / 130 / ATCC MYA-4618 / FGSC 9003</strain>
    </source>
</reference>
<organism evidence="3 4">
    <name type="scientific">Coprinopsis cinerea (strain Okayama-7 / 130 / ATCC MYA-4618 / FGSC 9003)</name>
    <name type="common">Inky cap fungus</name>
    <name type="synonym">Hormographiella aspergillata</name>
    <dbReference type="NCBI Taxonomy" id="240176"/>
    <lineage>
        <taxon>Eukaryota</taxon>
        <taxon>Fungi</taxon>
        <taxon>Dikarya</taxon>
        <taxon>Basidiomycota</taxon>
        <taxon>Agaricomycotina</taxon>
        <taxon>Agaricomycetes</taxon>
        <taxon>Agaricomycetidae</taxon>
        <taxon>Agaricales</taxon>
        <taxon>Agaricineae</taxon>
        <taxon>Psathyrellaceae</taxon>
        <taxon>Coprinopsis</taxon>
    </lineage>
</organism>
<dbReference type="OMA" id="ENIHTPP"/>
<dbReference type="GeneID" id="6008680"/>
<feature type="coiled-coil region" evidence="1">
    <location>
        <begin position="288"/>
        <end position="322"/>
    </location>
</feature>